<keyword evidence="2" id="KW-0520">NAD</keyword>
<dbReference type="PANTHER" id="PTHR11085">
    <property type="entry name" value="NAD-DEPENDENT PROTEIN DEACYLASE SIRTUIN-5, MITOCHONDRIAL-RELATED"/>
    <property type="match status" value="1"/>
</dbReference>
<feature type="domain" description="Deacetylase sirtuin-type" evidence="3">
    <location>
        <begin position="1"/>
        <end position="94"/>
    </location>
</feature>
<dbReference type="GO" id="GO:0070403">
    <property type="term" value="F:NAD+ binding"/>
    <property type="evidence" value="ECO:0007669"/>
    <property type="project" value="InterPro"/>
</dbReference>
<comment type="caution">
    <text evidence="4">The sequence shown here is derived from an EMBL/GenBank/DDBJ whole genome shotgun (WGS) entry which is preliminary data.</text>
</comment>
<proteinExistence type="predicted"/>
<organism evidence="4">
    <name type="scientific">marine sediment metagenome</name>
    <dbReference type="NCBI Taxonomy" id="412755"/>
    <lineage>
        <taxon>unclassified sequences</taxon>
        <taxon>metagenomes</taxon>
        <taxon>ecological metagenomes</taxon>
    </lineage>
</organism>
<evidence type="ECO:0000256" key="1">
    <source>
        <dbReference type="ARBA" id="ARBA00022679"/>
    </source>
</evidence>
<dbReference type="Gene3D" id="3.40.50.1220">
    <property type="entry name" value="TPP-binding domain"/>
    <property type="match status" value="1"/>
</dbReference>
<dbReference type="InterPro" id="IPR050134">
    <property type="entry name" value="NAD-dep_sirtuin_deacylases"/>
</dbReference>
<name>X1GG58_9ZZZZ</name>
<sequence>GLLKPDFVFFGEPIPQKTLSDSIMAAKNADLFILIGTTGEIMPASSIPYIAKENGAKFIEINIEPSKYTYTIVDILLKGKASDVMLKLENLLEL</sequence>
<dbReference type="Pfam" id="PF02146">
    <property type="entry name" value="SIR2"/>
    <property type="match status" value="1"/>
</dbReference>
<feature type="non-terminal residue" evidence="4">
    <location>
        <position position="1"/>
    </location>
</feature>
<evidence type="ECO:0000259" key="3">
    <source>
        <dbReference type="PROSITE" id="PS50305"/>
    </source>
</evidence>
<protein>
    <recommendedName>
        <fullName evidence="3">Deacetylase sirtuin-type domain-containing protein</fullName>
    </recommendedName>
</protein>
<evidence type="ECO:0000313" key="4">
    <source>
        <dbReference type="EMBL" id="GAH56207.1"/>
    </source>
</evidence>
<dbReference type="GO" id="GO:0017136">
    <property type="term" value="F:histone deacetylase activity, NAD-dependent"/>
    <property type="evidence" value="ECO:0007669"/>
    <property type="project" value="TreeGrafter"/>
</dbReference>
<dbReference type="InterPro" id="IPR029035">
    <property type="entry name" value="DHS-like_NAD/FAD-binding_dom"/>
</dbReference>
<accession>X1GG58</accession>
<gene>
    <name evidence="4" type="ORF">S03H2_32476</name>
</gene>
<dbReference type="AlphaFoldDB" id="X1GG58"/>
<dbReference type="EMBL" id="BARU01019732">
    <property type="protein sequence ID" value="GAH56207.1"/>
    <property type="molecule type" value="Genomic_DNA"/>
</dbReference>
<dbReference type="InterPro" id="IPR026590">
    <property type="entry name" value="Ssirtuin_cat_dom"/>
</dbReference>
<dbReference type="Gene3D" id="3.30.1600.10">
    <property type="entry name" value="SIR2/SIRT2 'Small Domain"/>
    <property type="match status" value="1"/>
</dbReference>
<dbReference type="InterPro" id="IPR003000">
    <property type="entry name" value="Sirtuin"/>
</dbReference>
<reference evidence="4" key="1">
    <citation type="journal article" date="2014" name="Front. Microbiol.">
        <title>High frequency of phylogenetically diverse reductive dehalogenase-homologous genes in deep subseafloor sedimentary metagenomes.</title>
        <authorList>
            <person name="Kawai M."/>
            <person name="Futagami T."/>
            <person name="Toyoda A."/>
            <person name="Takaki Y."/>
            <person name="Nishi S."/>
            <person name="Hori S."/>
            <person name="Arai W."/>
            <person name="Tsubouchi T."/>
            <person name="Morono Y."/>
            <person name="Uchiyama I."/>
            <person name="Ito T."/>
            <person name="Fujiyama A."/>
            <person name="Inagaki F."/>
            <person name="Takami H."/>
        </authorList>
    </citation>
    <scope>NUCLEOTIDE SEQUENCE</scope>
    <source>
        <strain evidence="4">Expedition CK06-06</strain>
    </source>
</reference>
<keyword evidence="1" id="KW-0808">Transferase</keyword>
<dbReference type="PANTHER" id="PTHR11085:SF10">
    <property type="entry name" value="NAD-DEPENDENT PROTEIN DEACYLASE SIRTUIN-5, MITOCHONDRIAL-RELATED"/>
    <property type="match status" value="1"/>
</dbReference>
<dbReference type="SUPFAM" id="SSF52467">
    <property type="entry name" value="DHS-like NAD/FAD-binding domain"/>
    <property type="match status" value="1"/>
</dbReference>
<evidence type="ECO:0000256" key="2">
    <source>
        <dbReference type="ARBA" id="ARBA00023027"/>
    </source>
</evidence>
<dbReference type="PROSITE" id="PS50305">
    <property type="entry name" value="SIRTUIN"/>
    <property type="match status" value="1"/>
</dbReference>
<dbReference type="InterPro" id="IPR026591">
    <property type="entry name" value="Sirtuin_cat_small_dom_sf"/>
</dbReference>